<comment type="caution">
    <text evidence="1">The sequence shown here is derived from an EMBL/GenBank/DDBJ whole genome shotgun (WGS) entry which is preliminary data.</text>
</comment>
<evidence type="ECO:0000313" key="1">
    <source>
        <dbReference type="EMBL" id="PKK62421.1"/>
    </source>
</evidence>
<dbReference type="VEuPathDB" id="FungiDB:RhiirA1_473276"/>
<name>A0A2N1ML96_9GLOM</name>
<proteinExistence type="predicted"/>
<reference evidence="1 2" key="2">
    <citation type="submission" date="2017-10" db="EMBL/GenBank/DDBJ databases">
        <title>Extensive intraspecific genome diversity in a model arbuscular mycorrhizal fungus.</title>
        <authorList>
            <person name="Chen E.C.H."/>
            <person name="Morin E."/>
            <person name="Baudet D."/>
            <person name="Noel J."/>
            <person name="Ndikumana S."/>
            <person name="Charron P."/>
            <person name="St-Onge C."/>
            <person name="Giorgi J."/>
            <person name="Grigoriev I.V."/>
            <person name="Roux C."/>
            <person name="Martin F.M."/>
            <person name="Corradi N."/>
        </authorList>
    </citation>
    <scope>NUCLEOTIDE SEQUENCE [LARGE SCALE GENOMIC DNA]</scope>
    <source>
        <strain evidence="1 2">C2</strain>
    </source>
</reference>
<reference evidence="1 2" key="1">
    <citation type="submission" date="2016-04" db="EMBL/GenBank/DDBJ databases">
        <title>Genome analyses suggest a sexual origin of heterokaryosis in a supposedly ancient asexual fungus.</title>
        <authorList>
            <person name="Ropars J."/>
            <person name="Sedzielewska K."/>
            <person name="Noel J."/>
            <person name="Charron P."/>
            <person name="Farinelli L."/>
            <person name="Marton T."/>
            <person name="Kruger M."/>
            <person name="Pelin A."/>
            <person name="Brachmann A."/>
            <person name="Corradi N."/>
        </authorList>
    </citation>
    <scope>NUCLEOTIDE SEQUENCE [LARGE SCALE GENOMIC DNA]</scope>
    <source>
        <strain evidence="1 2">C2</strain>
    </source>
</reference>
<evidence type="ECO:0000313" key="2">
    <source>
        <dbReference type="Proteomes" id="UP000233469"/>
    </source>
</evidence>
<dbReference type="EMBL" id="LLXL01001926">
    <property type="protein sequence ID" value="PKK62421.1"/>
    <property type="molecule type" value="Genomic_DNA"/>
</dbReference>
<dbReference type="VEuPathDB" id="FungiDB:FUN_014613"/>
<sequence length="159" mass="18368">MEILNKTSKKPRNLWISSIDAEEINDRIIYMKGFRRNKRSIWYMWEAQEVIGVNLVILKDLRKSLKNWPSGDCSSEKIRTHTKFDSKNTSGYLIARQLTEQQQETVAAMIVVGTRPREILSTGLTNDAVQFNKFNVIVDHQSQGRGVRITKVRGTNDTR</sequence>
<gene>
    <name evidence="1" type="ORF">RhiirC2_790407</name>
</gene>
<accession>A0A2N1ML96</accession>
<organism evidence="1 2">
    <name type="scientific">Rhizophagus irregularis</name>
    <dbReference type="NCBI Taxonomy" id="588596"/>
    <lineage>
        <taxon>Eukaryota</taxon>
        <taxon>Fungi</taxon>
        <taxon>Fungi incertae sedis</taxon>
        <taxon>Mucoromycota</taxon>
        <taxon>Glomeromycotina</taxon>
        <taxon>Glomeromycetes</taxon>
        <taxon>Glomerales</taxon>
        <taxon>Glomeraceae</taxon>
        <taxon>Rhizophagus</taxon>
    </lineage>
</organism>
<protein>
    <submittedName>
        <fullName evidence="1">Uncharacterized protein</fullName>
    </submittedName>
</protein>
<dbReference type="Proteomes" id="UP000233469">
    <property type="component" value="Unassembled WGS sequence"/>
</dbReference>
<dbReference type="AlphaFoldDB" id="A0A2N1ML96"/>